<dbReference type="InterPro" id="IPR036397">
    <property type="entry name" value="RNaseH_sf"/>
</dbReference>
<feature type="domain" description="RNase H type-1" evidence="1">
    <location>
        <begin position="3"/>
        <end position="134"/>
    </location>
</feature>
<evidence type="ECO:0000313" key="2">
    <source>
        <dbReference type="EMBL" id="QHU16401.1"/>
    </source>
</evidence>
<protein>
    <recommendedName>
        <fullName evidence="1">RNase H type-1 domain-containing protein</fullName>
    </recommendedName>
</protein>
<reference evidence="2" key="1">
    <citation type="journal article" date="2020" name="Nature">
        <title>Giant virus diversity and host interactions through global metagenomics.</title>
        <authorList>
            <person name="Schulz F."/>
            <person name="Roux S."/>
            <person name="Paez-Espino D."/>
            <person name="Jungbluth S."/>
            <person name="Walsh D.A."/>
            <person name="Denef V.J."/>
            <person name="McMahon K.D."/>
            <person name="Konstantinidis K.T."/>
            <person name="Eloe-Fadrosh E.A."/>
            <person name="Kyrpides N.C."/>
            <person name="Woyke T."/>
        </authorList>
    </citation>
    <scope>NUCLEOTIDE SEQUENCE</scope>
    <source>
        <strain evidence="2">GVMAG-S-3300011013-78</strain>
    </source>
</reference>
<dbReference type="CDD" id="cd09279">
    <property type="entry name" value="RNase_HI_like"/>
    <property type="match status" value="1"/>
</dbReference>
<accession>A0A6C0KGS9</accession>
<dbReference type="InterPro" id="IPR012337">
    <property type="entry name" value="RNaseH-like_sf"/>
</dbReference>
<dbReference type="Pfam" id="PF13456">
    <property type="entry name" value="RVT_3"/>
    <property type="match status" value="1"/>
</dbReference>
<organism evidence="2">
    <name type="scientific">viral metagenome</name>
    <dbReference type="NCBI Taxonomy" id="1070528"/>
    <lineage>
        <taxon>unclassified sequences</taxon>
        <taxon>metagenomes</taxon>
        <taxon>organismal metagenomes</taxon>
    </lineage>
</organism>
<dbReference type="PROSITE" id="PS50879">
    <property type="entry name" value="RNASE_H_1"/>
    <property type="match status" value="1"/>
</dbReference>
<dbReference type="GO" id="GO:0003676">
    <property type="term" value="F:nucleic acid binding"/>
    <property type="evidence" value="ECO:0007669"/>
    <property type="project" value="InterPro"/>
</dbReference>
<dbReference type="PANTHER" id="PTHR46387">
    <property type="entry name" value="POLYNUCLEOTIDYL TRANSFERASE, RIBONUCLEASE H-LIKE SUPERFAMILY PROTEIN"/>
    <property type="match status" value="1"/>
</dbReference>
<dbReference type="InterPro" id="IPR002156">
    <property type="entry name" value="RNaseH_domain"/>
</dbReference>
<dbReference type="GO" id="GO:0004523">
    <property type="term" value="F:RNA-DNA hybrid ribonuclease activity"/>
    <property type="evidence" value="ECO:0007669"/>
    <property type="project" value="InterPro"/>
</dbReference>
<evidence type="ECO:0000259" key="1">
    <source>
        <dbReference type="PROSITE" id="PS50879"/>
    </source>
</evidence>
<dbReference type="EMBL" id="MN740881">
    <property type="protein sequence ID" value="QHU16401.1"/>
    <property type="molecule type" value="Genomic_DNA"/>
</dbReference>
<dbReference type="PANTHER" id="PTHR46387:SF2">
    <property type="entry name" value="RIBONUCLEASE HI"/>
    <property type="match status" value="1"/>
</dbReference>
<dbReference type="Gene3D" id="3.30.420.10">
    <property type="entry name" value="Ribonuclease H-like superfamily/Ribonuclease H"/>
    <property type="match status" value="1"/>
</dbReference>
<proteinExistence type="predicted"/>
<dbReference type="AlphaFoldDB" id="A0A6C0KGS9"/>
<sequence length="137" mass="15717">MNINNKMTLYFDGASRGNPGKSSYGCILFDDDQREIAKKNEYLGIETNNYAEYMGLLNGVQCAINNNILTLDVFGDSLLVISQLKGTYKVKNKKLKIIYDKIKDLEKQFIYITYNHIYRNKNKIADALANEILDNMN</sequence>
<name>A0A6C0KGS9_9ZZZZ</name>
<dbReference type="SUPFAM" id="SSF53098">
    <property type="entry name" value="Ribonuclease H-like"/>
    <property type="match status" value="1"/>
</dbReference>